<organism evidence="1 2">
    <name type="scientific">Liparis tanakae</name>
    <name type="common">Tanaka's snailfish</name>
    <dbReference type="NCBI Taxonomy" id="230148"/>
    <lineage>
        <taxon>Eukaryota</taxon>
        <taxon>Metazoa</taxon>
        <taxon>Chordata</taxon>
        <taxon>Craniata</taxon>
        <taxon>Vertebrata</taxon>
        <taxon>Euteleostomi</taxon>
        <taxon>Actinopterygii</taxon>
        <taxon>Neopterygii</taxon>
        <taxon>Teleostei</taxon>
        <taxon>Neoteleostei</taxon>
        <taxon>Acanthomorphata</taxon>
        <taxon>Eupercaria</taxon>
        <taxon>Perciformes</taxon>
        <taxon>Cottioidei</taxon>
        <taxon>Cottales</taxon>
        <taxon>Liparidae</taxon>
        <taxon>Liparis</taxon>
    </lineage>
</organism>
<dbReference type="EMBL" id="SRLO01001214">
    <property type="protein sequence ID" value="TNN40143.1"/>
    <property type="molecule type" value="Genomic_DNA"/>
</dbReference>
<accession>A0A4Z2FH88</accession>
<comment type="caution">
    <text evidence="1">The sequence shown here is derived from an EMBL/GenBank/DDBJ whole genome shotgun (WGS) entry which is preliminary data.</text>
</comment>
<dbReference type="Proteomes" id="UP000314294">
    <property type="component" value="Unassembled WGS sequence"/>
</dbReference>
<reference evidence="1 2" key="1">
    <citation type="submission" date="2019-03" db="EMBL/GenBank/DDBJ databases">
        <title>First draft genome of Liparis tanakae, snailfish: a comprehensive survey of snailfish specific genes.</title>
        <authorList>
            <person name="Kim W."/>
            <person name="Song I."/>
            <person name="Jeong J.-H."/>
            <person name="Kim D."/>
            <person name="Kim S."/>
            <person name="Ryu S."/>
            <person name="Song J.Y."/>
            <person name="Lee S.K."/>
        </authorList>
    </citation>
    <scope>NUCLEOTIDE SEQUENCE [LARGE SCALE GENOMIC DNA]</scope>
    <source>
        <tissue evidence="1">Muscle</tissue>
    </source>
</reference>
<proteinExistence type="predicted"/>
<gene>
    <name evidence="1" type="ORF">EYF80_049676</name>
</gene>
<name>A0A4Z2FH88_9TELE</name>
<sequence>MLCYSSHSFPSSVARGDLYLRWKVAVSTMMLLDREKDSTVNNMRRGRYRVDSTGGQVCVQDGDDGRSRVSQDGIIHHIQEVHQLQETDKPFSILHSKWISVEYNFPMTLVLLDHVMERERFKHWLEQSGLSLLNESLVTRVTFGSVRAWRRPLPMTTVRERRLRLWGGRGADCWGFPDDSLAK</sequence>
<keyword evidence="2" id="KW-1185">Reference proteome</keyword>
<protein>
    <submittedName>
        <fullName evidence="1">Uncharacterized protein</fullName>
    </submittedName>
</protein>
<evidence type="ECO:0000313" key="1">
    <source>
        <dbReference type="EMBL" id="TNN40143.1"/>
    </source>
</evidence>
<evidence type="ECO:0000313" key="2">
    <source>
        <dbReference type="Proteomes" id="UP000314294"/>
    </source>
</evidence>
<dbReference type="AlphaFoldDB" id="A0A4Z2FH88"/>